<sequence length="71" mass="8165">MKLFAFSMFGMDDFRLLPRGRFTVPIFFILPFGPSKKRISTAIPKPFPRVRHTSFNFPTLGLFAITGIKEI</sequence>
<reference evidence="1 2" key="1">
    <citation type="submission" date="2023-08" db="EMBL/GenBank/DDBJ databases">
        <title>Draft genome sequence of Algoriphagus confluentis.</title>
        <authorList>
            <person name="Takatani N."/>
            <person name="Hosokawa M."/>
            <person name="Sawabe T."/>
        </authorList>
    </citation>
    <scope>NUCLEOTIDE SEQUENCE [LARGE SCALE GENOMIC DNA]</scope>
    <source>
        <strain evidence="1 2">NBRC 111222</strain>
    </source>
</reference>
<protein>
    <submittedName>
        <fullName evidence="1">Uncharacterized protein</fullName>
    </submittedName>
</protein>
<organism evidence="1 2">
    <name type="scientific">Algoriphagus confluentis</name>
    <dbReference type="NCBI Taxonomy" id="1697556"/>
    <lineage>
        <taxon>Bacteria</taxon>
        <taxon>Pseudomonadati</taxon>
        <taxon>Bacteroidota</taxon>
        <taxon>Cytophagia</taxon>
        <taxon>Cytophagales</taxon>
        <taxon>Cyclobacteriaceae</taxon>
        <taxon>Algoriphagus</taxon>
    </lineage>
</organism>
<proteinExistence type="predicted"/>
<dbReference type="EMBL" id="BTPD01000005">
    <property type="protein sequence ID" value="GMQ29251.1"/>
    <property type="molecule type" value="Genomic_DNA"/>
</dbReference>
<keyword evidence="2" id="KW-1185">Reference proteome</keyword>
<comment type="caution">
    <text evidence="1">The sequence shown here is derived from an EMBL/GenBank/DDBJ whole genome shotgun (WGS) entry which is preliminary data.</text>
</comment>
<dbReference type="Proteomes" id="UP001338309">
    <property type="component" value="Unassembled WGS sequence"/>
</dbReference>
<gene>
    <name evidence="1" type="ORF">Aconfl_18940</name>
</gene>
<evidence type="ECO:0000313" key="2">
    <source>
        <dbReference type="Proteomes" id="UP001338309"/>
    </source>
</evidence>
<accession>A0ABQ6PNK5</accession>
<name>A0ABQ6PNK5_9BACT</name>
<evidence type="ECO:0000313" key="1">
    <source>
        <dbReference type="EMBL" id="GMQ29251.1"/>
    </source>
</evidence>